<evidence type="ECO:0000313" key="4">
    <source>
        <dbReference type="Proteomes" id="UP000693972"/>
    </source>
</evidence>
<feature type="region of interest" description="Disordered" evidence="1">
    <location>
        <begin position="1"/>
        <end position="24"/>
    </location>
</feature>
<feature type="domain" description="B12-binding" evidence="2">
    <location>
        <begin position="110"/>
        <end position="237"/>
    </location>
</feature>
<accession>A0A975TV71</accession>
<dbReference type="InterPro" id="IPR036594">
    <property type="entry name" value="Meth_synthase_dom"/>
</dbReference>
<evidence type="ECO:0000256" key="1">
    <source>
        <dbReference type="SAM" id="MobiDB-lite"/>
    </source>
</evidence>
<dbReference type="RefSeq" id="WP_257894268.1">
    <property type="nucleotide sequence ID" value="NZ_JAIMBW010000001.1"/>
</dbReference>
<gene>
    <name evidence="3" type="ORF">KUL25_18525</name>
</gene>
<dbReference type="EMBL" id="CP078073">
    <property type="protein sequence ID" value="QXL87391.1"/>
    <property type="molecule type" value="Genomic_DNA"/>
</dbReference>
<keyword evidence="4" id="KW-1185">Reference proteome</keyword>
<reference evidence="3 4" key="1">
    <citation type="submission" date="2021-07" db="EMBL/GenBank/DDBJ databases">
        <title>Karlodiniumbacter phycospheric gen. nov., sp. nov., a phycosphere bacterium isolated from karlodinium veneficum.</title>
        <authorList>
            <person name="Peng Y."/>
            <person name="Jiang L."/>
            <person name="Lee J."/>
        </authorList>
    </citation>
    <scope>NUCLEOTIDE SEQUENCE</scope>
    <source>
        <strain evidence="3 4">N5</strain>
    </source>
</reference>
<dbReference type="InterPro" id="IPR003759">
    <property type="entry name" value="Cbl-bd_cap"/>
</dbReference>
<name>A0A975TV71_9RHOB</name>
<dbReference type="InterPro" id="IPR006158">
    <property type="entry name" value="Cobalamin-bd"/>
</dbReference>
<dbReference type="Gene3D" id="3.40.50.280">
    <property type="entry name" value="Cobalamin-binding domain"/>
    <property type="match status" value="1"/>
</dbReference>
<sequence length="237" mass="24995">MAKVVAESRDTAARQQTLGQTPSPHISELASALADTDHSVAEARIAELLKAGVGVPDLCLEHLAPAARELGERWERDALQFADVTMATARIQSILRSIPSTHKAKAGPSEGGALFAAVPGEAHTLGVIMAADHFRRMGWDVGLLIGMEHGELCRRIAKDDRTVIALSCAGRHSAPALHMLVEELRGLRPDIGIVLSGNVLNDKAVMQSLPRFDGVVDGLATAEKVLNGVAEAALVSG</sequence>
<dbReference type="Proteomes" id="UP000693972">
    <property type="component" value="Unassembled WGS sequence"/>
</dbReference>
<dbReference type="PROSITE" id="PS51332">
    <property type="entry name" value="B12_BINDING"/>
    <property type="match status" value="1"/>
</dbReference>
<evidence type="ECO:0000313" key="3">
    <source>
        <dbReference type="EMBL" id="QXL87391.1"/>
    </source>
</evidence>
<dbReference type="AlphaFoldDB" id="A0A975TV71"/>
<protein>
    <submittedName>
        <fullName evidence="3">Cobalamin-dependent protein</fullName>
    </submittedName>
</protein>
<dbReference type="GO" id="GO:0031419">
    <property type="term" value="F:cobalamin binding"/>
    <property type="evidence" value="ECO:0007669"/>
    <property type="project" value="InterPro"/>
</dbReference>
<dbReference type="InterPro" id="IPR036724">
    <property type="entry name" value="Cobalamin-bd_sf"/>
</dbReference>
<dbReference type="EMBL" id="JAIMBW010000001">
    <property type="protein sequence ID" value="MBY4894757.1"/>
    <property type="molecule type" value="Genomic_DNA"/>
</dbReference>
<dbReference type="Gene3D" id="1.10.1240.10">
    <property type="entry name" value="Methionine synthase domain"/>
    <property type="match status" value="1"/>
</dbReference>
<dbReference type="SUPFAM" id="SSF52242">
    <property type="entry name" value="Cobalamin (vitamin B12)-binding domain"/>
    <property type="match status" value="1"/>
</dbReference>
<evidence type="ECO:0000259" key="2">
    <source>
        <dbReference type="PROSITE" id="PS51332"/>
    </source>
</evidence>
<feature type="compositionally biased region" description="Basic and acidic residues" evidence="1">
    <location>
        <begin position="1"/>
        <end position="12"/>
    </location>
</feature>
<feature type="compositionally biased region" description="Polar residues" evidence="1">
    <location>
        <begin position="13"/>
        <end position="24"/>
    </location>
</feature>
<dbReference type="Pfam" id="PF02607">
    <property type="entry name" value="B12-binding_2"/>
    <property type="match status" value="1"/>
</dbReference>
<proteinExistence type="predicted"/>
<organism evidence="3">
    <name type="scientific">Gymnodinialimonas phycosphaerae</name>
    <dbReference type="NCBI Taxonomy" id="2841589"/>
    <lineage>
        <taxon>Bacteria</taxon>
        <taxon>Pseudomonadati</taxon>
        <taxon>Pseudomonadota</taxon>
        <taxon>Alphaproteobacteria</taxon>
        <taxon>Rhodobacterales</taxon>
        <taxon>Paracoccaceae</taxon>
        <taxon>Gymnodinialimonas</taxon>
    </lineage>
</organism>
<dbReference type="GO" id="GO:0046872">
    <property type="term" value="F:metal ion binding"/>
    <property type="evidence" value="ECO:0007669"/>
    <property type="project" value="InterPro"/>
</dbReference>
<dbReference type="Pfam" id="PF02310">
    <property type="entry name" value="B12-binding"/>
    <property type="match status" value="1"/>
</dbReference>